<dbReference type="InterPro" id="IPR001851">
    <property type="entry name" value="ABC_transp_permease"/>
</dbReference>
<evidence type="ECO:0000256" key="3">
    <source>
        <dbReference type="ARBA" id="ARBA00022475"/>
    </source>
</evidence>
<evidence type="ECO:0000313" key="10">
    <source>
        <dbReference type="EMBL" id="MDA0643877.1"/>
    </source>
</evidence>
<name>A0ABT4T2Y5_9ACTN</name>
<feature type="transmembrane region" description="Helical" evidence="9">
    <location>
        <begin position="194"/>
        <end position="212"/>
    </location>
</feature>
<feature type="transmembrane region" description="Helical" evidence="9">
    <location>
        <begin position="325"/>
        <end position="342"/>
    </location>
</feature>
<evidence type="ECO:0000256" key="8">
    <source>
        <dbReference type="SAM" id="MobiDB-lite"/>
    </source>
</evidence>
<keyword evidence="2" id="KW-0813">Transport</keyword>
<dbReference type="EMBL" id="JAPNUD010000078">
    <property type="protein sequence ID" value="MDA0643877.1"/>
    <property type="molecule type" value="Genomic_DNA"/>
</dbReference>
<evidence type="ECO:0000256" key="6">
    <source>
        <dbReference type="ARBA" id="ARBA00022989"/>
    </source>
</evidence>
<dbReference type="PANTHER" id="PTHR32196">
    <property type="entry name" value="ABC TRANSPORTER PERMEASE PROTEIN YPHD-RELATED-RELATED"/>
    <property type="match status" value="1"/>
</dbReference>
<dbReference type="Pfam" id="PF02653">
    <property type="entry name" value="BPD_transp_2"/>
    <property type="match status" value="1"/>
</dbReference>
<keyword evidence="5 9" id="KW-0812">Transmembrane</keyword>
<dbReference type="Proteomes" id="UP001212498">
    <property type="component" value="Unassembled WGS sequence"/>
</dbReference>
<protein>
    <submittedName>
        <fullName evidence="10">ABC transporter permease</fullName>
    </submittedName>
</protein>
<feature type="transmembrane region" description="Helical" evidence="9">
    <location>
        <begin position="150"/>
        <end position="174"/>
    </location>
</feature>
<comment type="subcellular location">
    <subcellularLocation>
        <location evidence="1">Cell membrane</location>
        <topology evidence="1">Multi-pass membrane protein</topology>
    </subcellularLocation>
</comment>
<evidence type="ECO:0000256" key="5">
    <source>
        <dbReference type="ARBA" id="ARBA00022692"/>
    </source>
</evidence>
<gene>
    <name evidence="10" type="ORF">OUY24_24890</name>
</gene>
<organism evidence="10 11">
    <name type="scientific">Nonomuraea ferruginea</name>
    <dbReference type="NCBI Taxonomy" id="46174"/>
    <lineage>
        <taxon>Bacteria</taxon>
        <taxon>Bacillati</taxon>
        <taxon>Actinomycetota</taxon>
        <taxon>Actinomycetes</taxon>
        <taxon>Streptosporangiales</taxon>
        <taxon>Streptosporangiaceae</taxon>
        <taxon>Nonomuraea</taxon>
    </lineage>
</organism>
<comment type="caution">
    <text evidence="10">The sequence shown here is derived from an EMBL/GenBank/DDBJ whole genome shotgun (WGS) entry which is preliminary data.</text>
</comment>
<feature type="transmembrane region" description="Helical" evidence="9">
    <location>
        <begin position="72"/>
        <end position="92"/>
    </location>
</feature>
<dbReference type="CDD" id="cd06579">
    <property type="entry name" value="TM_PBP1_transp_AraH_like"/>
    <property type="match status" value="1"/>
</dbReference>
<dbReference type="PANTHER" id="PTHR32196:SF21">
    <property type="entry name" value="ABC TRANSPORTER PERMEASE PROTEIN YPHD-RELATED"/>
    <property type="match status" value="1"/>
</dbReference>
<evidence type="ECO:0000256" key="7">
    <source>
        <dbReference type="ARBA" id="ARBA00023136"/>
    </source>
</evidence>
<keyword evidence="4" id="KW-0997">Cell inner membrane</keyword>
<accession>A0ABT4T2Y5</accession>
<evidence type="ECO:0000256" key="9">
    <source>
        <dbReference type="SAM" id="Phobius"/>
    </source>
</evidence>
<keyword evidence="6 9" id="KW-1133">Transmembrane helix</keyword>
<sequence>MNTVRHTAAGQQPAAPPPGSHRAEQAGASSMTLKAVKFLGRYGTLLVLILLVLVFSFLDGSRFLSFTNFQNILLQSTISVVIALGLTVVLVVGEFDLSIGYTASLAGVLTAGLYAGSAGGKLGAIGLVIAVGALVGLVNGLIVTKLGVNALVGTLGIGSVVMGATYIVTAGVPQSLDASGMDLIQVYLGKLGPIPWPIVILFAVAGVLWLLLNRTSLGLEWQAVGGNRTAAELSGIRVHRVVIFAFVVCGVLAAAGGVLITANVGSGQIAGGQGYLLSSFAAAFLGSACLRDGEFHVVGTVIGVVTVAVGFNGMAIHGVSTSAQFIFQGLLLIAAVGMSTSARRMVSGRRAGH</sequence>
<feature type="transmembrane region" description="Helical" evidence="9">
    <location>
        <begin position="122"/>
        <end position="143"/>
    </location>
</feature>
<evidence type="ECO:0000256" key="2">
    <source>
        <dbReference type="ARBA" id="ARBA00022448"/>
    </source>
</evidence>
<evidence type="ECO:0000313" key="11">
    <source>
        <dbReference type="Proteomes" id="UP001212498"/>
    </source>
</evidence>
<keyword evidence="3" id="KW-1003">Cell membrane</keyword>
<dbReference type="RefSeq" id="WP_148029714.1">
    <property type="nucleotide sequence ID" value="NZ_BAABFD010000018.1"/>
</dbReference>
<feature type="transmembrane region" description="Helical" evidence="9">
    <location>
        <begin position="39"/>
        <end position="60"/>
    </location>
</feature>
<evidence type="ECO:0000256" key="1">
    <source>
        <dbReference type="ARBA" id="ARBA00004651"/>
    </source>
</evidence>
<feature type="transmembrane region" description="Helical" evidence="9">
    <location>
        <begin position="241"/>
        <end position="260"/>
    </location>
</feature>
<proteinExistence type="predicted"/>
<reference evidence="10 11" key="1">
    <citation type="submission" date="2022-11" db="EMBL/GenBank/DDBJ databases">
        <title>Nonomuraea corallina sp. nov., a new species of the genus Nonomuraea isolated from sea side sediment in Thai sea.</title>
        <authorList>
            <person name="Ngamcharungchit C."/>
            <person name="Matsumoto A."/>
            <person name="Suriyachadkun C."/>
            <person name="Panbangred W."/>
            <person name="Inahashi Y."/>
            <person name="Intra B."/>
        </authorList>
    </citation>
    <scope>NUCLEOTIDE SEQUENCE [LARGE SCALE GENOMIC DNA]</scope>
    <source>
        <strain evidence="10 11">DSM 43553</strain>
    </source>
</reference>
<keyword evidence="7 9" id="KW-0472">Membrane</keyword>
<keyword evidence="11" id="KW-1185">Reference proteome</keyword>
<evidence type="ECO:0000256" key="4">
    <source>
        <dbReference type="ARBA" id="ARBA00022519"/>
    </source>
</evidence>
<feature type="transmembrane region" description="Helical" evidence="9">
    <location>
        <begin position="297"/>
        <end position="319"/>
    </location>
</feature>
<feature type="transmembrane region" description="Helical" evidence="9">
    <location>
        <begin position="99"/>
        <end position="116"/>
    </location>
</feature>
<feature type="transmembrane region" description="Helical" evidence="9">
    <location>
        <begin position="272"/>
        <end position="290"/>
    </location>
</feature>
<feature type="region of interest" description="Disordered" evidence="8">
    <location>
        <begin position="1"/>
        <end position="24"/>
    </location>
</feature>